<dbReference type="Pfam" id="PF04542">
    <property type="entry name" value="Sigma70_r2"/>
    <property type="match status" value="1"/>
</dbReference>
<evidence type="ECO:0000259" key="5">
    <source>
        <dbReference type="Pfam" id="PF04542"/>
    </source>
</evidence>
<evidence type="ECO:0000313" key="8">
    <source>
        <dbReference type="Proteomes" id="UP000515450"/>
    </source>
</evidence>
<name>A0A7G5DXP7_9SPHI</name>
<dbReference type="Gene3D" id="1.10.10.10">
    <property type="entry name" value="Winged helix-like DNA-binding domain superfamily/Winged helix DNA-binding domain"/>
    <property type="match status" value="1"/>
</dbReference>
<dbReference type="InterPro" id="IPR007627">
    <property type="entry name" value="RNA_pol_sigma70_r2"/>
</dbReference>
<dbReference type="Pfam" id="PF08281">
    <property type="entry name" value="Sigma70_r4_2"/>
    <property type="match status" value="1"/>
</dbReference>
<dbReference type="NCBIfam" id="TIGR02985">
    <property type="entry name" value="Sig70_bacteroi1"/>
    <property type="match status" value="1"/>
</dbReference>
<proteinExistence type="inferred from homology"/>
<evidence type="ECO:0000256" key="2">
    <source>
        <dbReference type="ARBA" id="ARBA00023015"/>
    </source>
</evidence>
<accession>A0A7G5DXP7</accession>
<dbReference type="PANTHER" id="PTHR43133:SF46">
    <property type="entry name" value="RNA POLYMERASE SIGMA-70 FACTOR ECF SUBFAMILY"/>
    <property type="match status" value="1"/>
</dbReference>
<organism evidence="7 8">
    <name type="scientific">Sphingobacterium paramultivorum</name>
    <dbReference type="NCBI Taxonomy" id="2886510"/>
    <lineage>
        <taxon>Bacteria</taxon>
        <taxon>Pseudomonadati</taxon>
        <taxon>Bacteroidota</taxon>
        <taxon>Sphingobacteriia</taxon>
        <taxon>Sphingobacteriales</taxon>
        <taxon>Sphingobacteriaceae</taxon>
        <taxon>Sphingobacterium</taxon>
    </lineage>
</organism>
<dbReference type="SUPFAM" id="SSF88659">
    <property type="entry name" value="Sigma3 and sigma4 domains of RNA polymerase sigma factors"/>
    <property type="match status" value="1"/>
</dbReference>
<dbReference type="GO" id="GO:0003677">
    <property type="term" value="F:DNA binding"/>
    <property type="evidence" value="ECO:0007669"/>
    <property type="project" value="InterPro"/>
</dbReference>
<dbReference type="NCBIfam" id="TIGR02937">
    <property type="entry name" value="sigma70-ECF"/>
    <property type="match status" value="1"/>
</dbReference>
<evidence type="ECO:0000313" key="7">
    <source>
        <dbReference type="EMBL" id="QMV66522.1"/>
    </source>
</evidence>
<dbReference type="InterPro" id="IPR014284">
    <property type="entry name" value="RNA_pol_sigma-70_dom"/>
</dbReference>
<dbReference type="Proteomes" id="UP000515450">
    <property type="component" value="Chromosome"/>
</dbReference>
<dbReference type="InterPro" id="IPR013325">
    <property type="entry name" value="RNA_pol_sigma_r2"/>
</dbReference>
<keyword evidence="2" id="KW-0805">Transcription regulation</keyword>
<dbReference type="SUPFAM" id="SSF88946">
    <property type="entry name" value="Sigma2 domain of RNA polymerase sigma factors"/>
    <property type="match status" value="1"/>
</dbReference>
<dbReference type="InterPro" id="IPR039425">
    <property type="entry name" value="RNA_pol_sigma-70-like"/>
</dbReference>
<evidence type="ECO:0000259" key="6">
    <source>
        <dbReference type="Pfam" id="PF08281"/>
    </source>
</evidence>
<feature type="domain" description="RNA polymerase sigma-70 region 2" evidence="5">
    <location>
        <begin position="23"/>
        <end position="88"/>
    </location>
</feature>
<evidence type="ECO:0000256" key="4">
    <source>
        <dbReference type="ARBA" id="ARBA00023163"/>
    </source>
</evidence>
<dbReference type="PANTHER" id="PTHR43133">
    <property type="entry name" value="RNA POLYMERASE ECF-TYPE SIGMA FACTO"/>
    <property type="match status" value="1"/>
</dbReference>
<dbReference type="InterPro" id="IPR013249">
    <property type="entry name" value="RNA_pol_sigma70_r4_t2"/>
</dbReference>
<dbReference type="Gene3D" id="1.10.1740.10">
    <property type="match status" value="1"/>
</dbReference>
<dbReference type="InterPro" id="IPR013324">
    <property type="entry name" value="RNA_pol_sigma_r3/r4-like"/>
</dbReference>
<feature type="domain" description="RNA polymerase sigma factor 70 region 4 type 2" evidence="6">
    <location>
        <begin position="130"/>
        <end position="177"/>
    </location>
</feature>
<evidence type="ECO:0000256" key="1">
    <source>
        <dbReference type="ARBA" id="ARBA00010641"/>
    </source>
</evidence>
<gene>
    <name evidence="7" type="ORF">HS960_02120</name>
</gene>
<reference evidence="7 8" key="1">
    <citation type="journal article" date="2020" name="G3 (Bethesda)">
        <title>CeMbio - The Caenorhabditis elegans Microbiome Resource.</title>
        <authorList>
            <person name="Dirksen P."/>
            <person name="Assie A."/>
            <person name="Zimmermann J."/>
            <person name="Zhang F."/>
            <person name="Tietje A.M."/>
            <person name="Marsh S.A."/>
            <person name="Felix M.A."/>
            <person name="Shapira M."/>
            <person name="Kaleta C."/>
            <person name="Schulenburg H."/>
            <person name="Samuel B."/>
        </authorList>
    </citation>
    <scope>NUCLEOTIDE SEQUENCE [LARGE SCALE GENOMIC DNA]</scope>
    <source>
        <strain evidence="7 8">BIGb0170</strain>
    </source>
</reference>
<dbReference type="InterPro" id="IPR014327">
    <property type="entry name" value="RNA_pol_sigma70_bacteroid"/>
</dbReference>
<dbReference type="GO" id="GO:0006352">
    <property type="term" value="P:DNA-templated transcription initiation"/>
    <property type="evidence" value="ECO:0007669"/>
    <property type="project" value="InterPro"/>
</dbReference>
<keyword evidence="3" id="KW-0731">Sigma factor</keyword>
<keyword evidence="8" id="KW-1185">Reference proteome</keyword>
<dbReference type="RefSeq" id="WP_182331144.1">
    <property type="nucleotide sequence ID" value="NZ_CP058555.1"/>
</dbReference>
<dbReference type="EMBL" id="CP058555">
    <property type="protein sequence ID" value="QMV66522.1"/>
    <property type="molecule type" value="Genomic_DNA"/>
</dbReference>
<protein>
    <submittedName>
        <fullName evidence="7">RNA polymerase sigma-70 factor</fullName>
    </submittedName>
</protein>
<dbReference type="GO" id="GO:0016987">
    <property type="term" value="F:sigma factor activity"/>
    <property type="evidence" value="ECO:0007669"/>
    <property type="project" value="UniProtKB-KW"/>
</dbReference>
<dbReference type="InterPro" id="IPR036388">
    <property type="entry name" value="WH-like_DNA-bd_sf"/>
</dbReference>
<sequence>MGFNFSYGLSYVMKQIVQHFDQLFKEYHQRSFLFAKSFVHIDAVAEDITADALLATWERMQEETLLSPKCFLLRVIKNKALDYLKHQRIHRQLIEPLDNWDEWELQLRIDSLNEINEERVFLQEIKTITQQTLDAMPLKTRAVFELSRQQYISGKDIAQQLGISLKGVEYHITKALKVLTINLKDYMVAS</sequence>
<evidence type="ECO:0000256" key="3">
    <source>
        <dbReference type="ARBA" id="ARBA00023082"/>
    </source>
</evidence>
<keyword evidence="4" id="KW-0804">Transcription</keyword>
<comment type="similarity">
    <text evidence="1">Belongs to the sigma-70 factor family. ECF subfamily.</text>
</comment>
<dbReference type="AlphaFoldDB" id="A0A7G5DXP7"/>